<feature type="compositionally biased region" description="Polar residues" evidence="1">
    <location>
        <begin position="61"/>
        <end position="75"/>
    </location>
</feature>
<keyword evidence="3" id="KW-1185">Reference proteome</keyword>
<feature type="region of interest" description="Disordered" evidence="1">
    <location>
        <begin position="61"/>
        <end position="90"/>
    </location>
</feature>
<organism evidence="2 3">
    <name type="scientific">Echria macrotheca</name>
    <dbReference type="NCBI Taxonomy" id="438768"/>
    <lineage>
        <taxon>Eukaryota</taxon>
        <taxon>Fungi</taxon>
        <taxon>Dikarya</taxon>
        <taxon>Ascomycota</taxon>
        <taxon>Pezizomycotina</taxon>
        <taxon>Sordariomycetes</taxon>
        <taxon>Sordariomycetidae</taxon>
        <taxon>Sordariales</taxon>
        <taxon>Schizotheciaceae</taxon>
        <taxon>Echria</taxon>
    </lineage>
</organism>
<feature type="compositionally biased region" description="Basic residues" evidence="1">
    <location>
        <begin position="162"/>
        <end position="171"/>
    </location>
</feature>
<evidence type="ECO:0000313" key="3">
    <source>
        <dbReference type="Proteomes" id="UP001239445"/>
    </source>
</evidence>
<sequence length="277" mass="29850">MIPTLAVLQALALGSPLHIFHHHALPFYSISSGIEPVAENARASAATVSFAALDAEVGNIAHSTSQNPPERQSVPNARRMAAKRKEKQTPGDWLRRMITWWSISEPSARALERHRIAQFRKVGLAADAPSEEATYRLHAPIGKIPDDAVKPSSGPTPEQAYRRKHQRKQQQQRKESISTESQHSASSSTRTTRPKVDPRKLAVAPWLAEEGPASSHGHGNGNGNGQQAGPGCGRLIAPWLAEGDGTAATASSSHRRAGARRSLGTTPTHESPWLAEA</sequence>
<accession>A0AAJ0BI41</accession>
<comment type="caution">
    <text evidence="2">The sequence shown here is derived from an EMBL/GenBank/DDBJ whole genome shotgun (WGS) entry which is preliminary data.</text>
</comment>
<name>A0AAJ0BI41_9PEZI</name>
<evidence type="ECO:0000313" key="2">
    <source>
        <dbReference type="EMBL" id="KAK1758387.1"/>
    </source>
</evidence>
<proteinExistence type="predicted"/>
<dbReference type="EMBL" id="MU839829">
    <property type="protein sequence ID" value="KAK1758387.1"/>
    <property type="molecule type" value="Genomic_DNA"/>
</dbReference>
<feature type="region of interest" description="Disordered" evidence="1">
    <location>
        <begin position="138"/>
        <end position="277"/>
    </location>
</feature>
<evidence type="ECO:0000256" key="1">
    <source>
        <dbReference type="SAM" id="MobiDB-lite"/>
    </source>
</evidence>
<feature type="compositionally biased region" description="Low complexity" evidence="1">
    <location>
        <begin position="178"/>
        <end position="191"/>
    </location>
</feature>
<dbReference type="Proteomes" id="UP001239445">
    <property type="component" value="Unassembled WGS sequence"/>
</dbReference>
<gene>
    <name evidence="2" type="ORF">QBC47DRAFT_139344</name>
</gene>
<reference evidence="2" key="1">
    <citation type="submission" date="2023-06" db="EMBL/GenBank/DDBJ databases">
        <title>Genome-scale phylogeny and comparative genomics of the fungal order Sordariales.</title>
        <authorList>
            <consortium name="Lawrence Berkeley National Laboratory"/>
            <person name="Hensen N."/>
            <person name="Bonometti L."/>
            <person name="Westerberg I."/>
            <person name="Brannstrom I.O."/>
            <person name="Guillou S."/>
            <person name="Cros-Aarteil S."/>
            <person name="Calhoun S."/>
            <person name="Haridas S."/>
            <person name="Kuo A."/>
            <person name="Mondo S."/>
            <person name="Pangilinan J."/>
            <person name="Riley R."/>
            <person name="Labutti K."/>
            <person name="Andreopoulos B."/>
            <person name="Lipzen A."/>
            <person name="Chen C."/>
            <person name="Yanf M."/>
            <person name="Daum C."/>
            <person name="Ng V."/>
            <person name="Clum A."/>
            <person name="Steindorff A."/>
            <person name="Ohm R."/>
            <person name="Martin F."/>
            <person name="Silar P."/>
            <person name="Natvig D."/>
            <person name="Lalanne C."/>
            <person name="Gautier V."/>
            <person name="Ament-Velasquez S.L."/>
            <person name="Kruys A."/>
            <person name="Hutchinson M.I."/>
            <person name="Powell A.J."/>
            <person name="Barry K."/>
            <person name="Miller A.N."/>
            <person name="Grigoriev I.V."/>
            <person name="Debuchy R."/>
            <person name="Gladieux P."/>
            <person name="Thoren M.H."/>
            <person name="Johannesson H."/>
        </authorList>
    </citation>
    <scope>NUCLEOTIDE SEQUENCE</scope>
    <source>
        <strain evidence="2">PSN4</strain>
    </source>
</reference>
<feature type="compositionally biased region" description="Gly residues" evidence="1">
    <location>
        <begin position="218"/>
        <end position="232"/>
    </location>
</feature>
<dbReference type="AlphaFoldDB" id="A0AAJ0BI41"/>
<protein>
    <submittedName>
        <fullName evidence="2">Uncharacterized protein</fullName>
    </submittedName>
</protein>